<dbReference type="EMBL" id="KC662249">
    <property type="protein sequence ID" value="AGM15421.1"/>
    <property type="molecule type" value="Genomic_DNA"/>
</dbReference>
<evidence type="ECO:0000313" key="2">
    <source>
        <dbReference type="Proteomes" id="UP000204225"/>
    </source>
</evidence>
<dbReference type="Proteomes" id="UP000204225">
    <property type="component" value="Segment"/>
</dbReference>
<name>A0AC59EWW1_9VIRU</name>
<keyword evidence="2" id="KW-1185">Reference proteome</keyword>
<accession>A0AC59EWW1</accession>
<reference evidence="1 2" key="1">
    <citation type="journal article" date="2013" name="Proc. Natl. Acad. Sci. U.S.A.">
        <title>Genome of Phaeocystis globosa virus PgV-16T highlights the common ancestry of the largest known DNA viruses infecting eukaryotes.</title>
        <authorList>
            <person name="Santini S."/>
            <person name="Jeudy S."/>
            <person name="Bartoli J."/>
            <person name="Poirot O."/>
            <person name="Lescot M."/>
            <person name="Abergel C."/>
            <person name="Barbe V."/>
            <person name="Wommack K.E."/>
            <person name="Noordeloos A.A."/>
            <person name="Brussaard C.P."/>
            <person name="Claverie J.M."/>
        </authorList>
    </citation>
    <scope>NUCLEOTIDE SEQUENCE [LARGE SCALE GENOMIC DNA]</scope>
    <source>
        <strain evidence="1 2">16T</strain>
    </source>
</reference>
<organism evidence="1 2">
    <name type="scientific">Phaeocystis globosa virus PgV-16T</name>
    <dbReference type="NCBI Taxonomy" id="3071227"/>
    <lineage>
        <taxon>Viruses</taxon>
        <taxon>Varidnaviria</taxon>
        <taxon>Bamfordvirae</taxon>
        <taxon>Nucleocytoviricota</taxon>
        <taxon>Megaviricetes</taxon>
        <taxon>Imitervirales</taxon>
        <taxon>Mesomimiviridae</taxon>
        <taxon>Tethysvirus</taxon>
        <taxon>Tethysvirus hollandense</taxon>
    </lineage>
</organism>
<protein>
    <submittedName>
        <fullName evidence="1">Uncharacterized protein</fullName>
    </submittedName>
</protein>
<proteinExistence type="predicted"/>
<sequence length="740" mass="84445">MNPQDKWYMKAKEFSGEMYDLTASSSISTTGGYKFNAATKYGITETFEKYIQELFYMTDDEADDKFYKRMERLTFLTDCKEFDEKMHEYTKDLEELQPLNTPHLQNLFGFTCNYLNGSDGINQYTNQPITVILSGGNVTTIYINLLKNLLSHNKDDMDGFISIYFGSITKDSIPYDELFTILDNIKTIFELVPRELADPIEAIKLELANTKLKLSDLDFIIVPNKMEIIDSLFTKGGGGPTEPGVSLRRTKRNREPTEPTYAHIQAAEIAANKERNEEKKAKKREAEKKEAETKAAEPKTNRTAKTRPQKTIGKNTRKVKNEPIVFNEIDMKEAEAATESKSTEGVLLIRMKTANKYGDLQTSHTKMSKEIQDIIKMVNKHYKIDETGCYNDLEKLKTTIQLLRQPQLFRLNYLSEPDVADLCKDYLSKMQAQKRLISIMTDLNLEHLINCISYEYLPKTEQVRHSASEYVENDPTKKLANFMMFVHINGTNQNKLIENLCKGEPVVSYAYAGDKIQTNTKLDTPYRSAQQVVTNFKSLEHITNANRPLVKIMCELALEFSNNDIVKNTLKRISGSYGPLPDVTPGKYASITPTTYTLSPLHSRLKFSTASLFAAPLAMEESIENDEAEPNIIIPNNSKISTNIFTPIKLESKTKPMTKAEERELLRGIGLIKSSEEMLQDDLIDIEEEMAKMNLASGGKKTKTKKRKGIPIKPKQTRVLKDKKKVRTRKGKYNKTKRHH</sequence>
<gene>
    <name evidence="1" type="ORF">PGCG_00109</name>
</gene>
<evidence type="ECO:0000313" key="1">
    <source>
        <dbReference type="EMBL" id="AGM15421.1"/>
    </source>
</evidence>